<feature type="compositionally biased region" description="Basic and acidic residues" evidence="1">
    <location>
        <begin position="11"/>
        <end position="28"/>
    </location>
</feature>
<feature type="compositionally biased region" description="Basic and acidic residues" evidence="1">
    <location>
        <begin position="63"/>
        <end position="79"/>
    </location>
</feature>
<reference evidence="2" key="1">
    <citation type="submission" date="2016-10" db="EMBL/GenBank/DDBJ databases">
        <title>Sequence of Gallionella enrichment culture.</title>
        <authorList>
            <person name="Poehlein A."/>
            <person name="Muehling M."/>
            <person name="Daniel R."/>
        </authorList>
    </citation>
    <scope>NUCLEOTIDE SEQUENCE</scope>
</reference>
<sequence>MDEGGPVLHGQIREERAAEHLEHPRHDPAGTGKHHGGPPTPLVFRRALRKEPEKIHLPPNLHDQGKCDSRRGAEHRHVESAAPGDSARKPREVGKRSRVFPGDRQIGQQEQQCPERLRPELQARDQGDATHDQRNDQQRADQITPDQRQAEIHLQRQRHDGRLQREEDEGETRVDQRGDGGAEIAEAGAPREQIHVDAVARRVVADRQAGEKDDQAHHQNGDQGVGEAVIQCDRAADGLHGQERHGAECRVGHADFGPLAELARRVAQRIVFHRLVRHPGVVVAPNMKNFLGCGGHGTHPGRPCTDACRLLLILSDSDTSLLSHLT</sequence>
<organism evidence="2">
    <name type="scientific">mine drainage metagenome</name>
    <dbReference type="NCBI Taxonomy" id="410659"/>
    <lineage>
        <taxon>unclassified sequences</taxon>
        <taxon>metagenomes</taxon>
        <taxon>ecological metagenomes</taxon>
    </lineage>
</organism>
<accession>A0A1J5NXS0</accession>
<feature type="compositionally biased region" description="Basic and acidic residues" evidence="1">
    <location>
        <begin position="86"/>
        <end position="95"/>
    </location>
</feature>
<dbReference type="EMBL" id="MLJW01008456">
    <property type="protein sequence ID" value="OIQ64057.1"/>
    <property type="molecule type" value="Genomic_DNA"/>
</dbReference>
<feature type="compositionally biased region" description="Basic and acidic residues" evidence="1">
    <location>
        <begin position="113"/>
        <end position="139"/>
    </location>
</feature>
<evidence type="ECO:0000256" key="1">
    <source>
        <dbReference type="SAM" id="MobiDB-lite"/>
    </source>
</evidence>
<feature type="compositionally biased region" description="Basic and acidic residues" evidence="1">
    <location>
        <begin position="148"/>
        <end position="180"/>
    </location>
</feature>
<comment type="caution">
    <text evidence="2">The sequence shown here is derived from an EMBL/GenBank/DDBJ whole genome shotgun (WGS) entry which is preliminary data.</text>
</comment>
<feature type="region of interest" description="Disordered" evidence="1">
    <location>
        <begin position="1"/>
        <end position="193"/>
    </location>
</feature>
<name>A0A1J5NXS0_9ZZZZ</name>
<protein>
    <submittedName>
        <fullName evidence="2">Uncharacterized protein</fullName>
    </submittedName>
</protein>
<proteinExistence type="predicted"/>
<gene>
    <name evidence="2" type="ORF">GALL_543960</name>
</gene>
<evidence type="ECO:0000313" key="2">
    <source>
        <dbReference type="EMBL" id="OIQ64057.1"/>
    </source>
</evidence>
<dbReference type="AlphaFoldDB" id="A0A1J5NXS0"/>